<evidence type="ECO:0000313" key="1">
    <source>
        <dbReference type="EMBL" id="PON52161.1"/>
    </source>
</evidence>
<name>A0A2P5BTP3_PARAD</name>
<feature type="non-terminal residue" evidence="1">
    <location>
        <position position="156"/>
    </location>
</feature>
<gene>
    <name evidence="1" type="ORF">PanWU01x14_211510</name>
</gene>
<evidence type="ECO:0000313" key="2">
    <source>
        <dbReference type="Proteomes" id="UP000237105"/>
    </source>
</evidence>
<proteinExistence type="predicted"/>
<organism evidence="1 2">
    <name type="scientific">Parasponia andersonii</name>
    <name type="common">Sponia andersonii</name>
    <dbReference type="NCBI Taxonomy" id="3476"/>
    <lineage>
        <taxon>Eukaryota</taxon>
        <taxon>Viridiplantae</taxon>
        <taxon>Streptophyta</taxon>
        <taxon>Embryophyta</taxon>
        <taxon>Tracheophyta</taxon>
        <taxon>Spermatophyta</taxon>
        <taxon>Magnoliopsida</taxon>
        <taxon>eudicotyledons</taxon>
        <taxon>Gunneridae</taxon>
        <taxon>Pentapetalae</taxon>
        <taxon>rosids</taxon>
        <taxon>fabids</taxon>
        <taxon>Rosales</taxon>
        <taxon>Cannabaceae</taxon>
        <taxon>Parasponia</taxon>
    </lineage>
</organism>
<dbReference type="EMBL" id="JXTB01000224">
    <property type="protein sequence ID" value="PON52161.1"/>
    <property type="molecule type" value="Genomic_DNA"/>
</dbReference>
<keyword evidence="2" id="KW-1185">Reference proteome</keyword>
<dbReference type="AlphaFoldDB" id="A0A2P5BTP3"/>
<accession>A0A2P5BTP3</accession>
<comment type="caution">
    <text evidence="1">The sequence shown here is derived from an EMBL/GenBank/DDBJ whole genome shotgun (WGS) entry which is preliminary data.</text>
</comment>
<sequence length="156" mass="17558">MENRSEICPGEMKMPKLSAFLIDFVSKELKHLGLAMMCGSKERRFTKIIIHRQEFRSQAQHFLGEPRHVGGGGLVKHRVSKRIPCHEHVTVVLDVVEDFSRNGFVLHIYGYVQQGVVGHCQGAGGRLTNSVVELFDSGLVSLHYAFVEDLESLEIK</sequence>
<protein>
    <submittedName>
        <fullName evidence="1">Uncharacterized protein</fullName>
    </submittedName>
</protein>
<reference evidence="2" key="1">
    <citation type="submission" date="2016-06" db="EMBL/GenBank/DDBJ databases">
        <title>Parallel loss of symbiosis genes in relatives of nitrogen-fixing non-legume Parasponia.</title>
        <authorList>
            <person name="Van Velzen R."/>
            <person name="Holmer R."/>
            <person name="Bu F."/>
            <person name="Rutten L."/>
            <person name="Van Zeijl A."/>
            <person name="Liu W."/>
            <person name="Santuari L."/>
            <person name="Cao Q."/>
            <person name="Sharma T."/>
            <person name="Shen D."/>
            <person name="Roswanjaya Y."/>
            <person name="Wardhani T."/>
            <person name="Kalhor M.S."/>
            <person name="Jansen J."/>
            <person name="Van den Hoogen J."/>
            <person name="Gungor B."/>
            <person name="Hartog M."/>
            <person name="Hontelez J."/>
            <person name="Verver J."/>
            <person name="Yang W.-C."/>
            <person name="Schijlen E."/>
            <person name="Repin R."/>
            <person name="Schilthuizen M."/>
            <person name="Schranz E."/>
            <person name="Heidstra R."/>
            <person name="Miyata K."/>
            <person name="Fedorova E."/>
            <person name="Kohlen W."/>
            <person name="Bisseling T."/>
            <person name="Smit S."/>
            <person name="Geurts R."/>
        </authorList>
    </citation>
    <scope>NUCLEOTIDE SEQUENCE [LARGE SCALE GENOMIC DNA]</scope>
    <source>
        <strain evidence="2">cv. WU1-14</strain>
    </source>
</reference>
<dbReference type="Proteomes" id="UP000237105">
    <property type="component" value="Unassembled WGS sequence"/>
</dbReference>
<dbReference type="OrthoDB" id="10292601at2759"/>